<dbReference type="InterPro" id="IPR036291">
    <property type="entry name" value="NAD(P)-bd_dom_sf"/>
</dbReference>
<keyword evidence="5" id="KW-1185">Reference proteome</keyword>
<dbReference type="GO" id="GO:0046872">
    <property type="term" value="F:metal ion binding"/>
    <property type="evidence" value="ECO:0007669"/>
    <property type="project" value="UniProtKB-KW"/>
</dbReference>
<dbReference type="OrthoDB" id="9787435at2"/>
<proteinExistence type="predicted"/>
<evidence type="ECO:0000313" key="5">
    <source>
        <dbReference type="Proteomes" id="UP000257136"/>
    </source>
</evidence>
<keyword evidence="2" id="KW-0862">Zinc</keyword>
<keyword evidence="3" id="KW-0560">Oxidoreductase</keyword>
<protein>
    <recommendedName>
        <fullName evidence="6">Zinc-binding dehydrogenase</fullName>
    </recommendedName>
</protein>
<name>A0A3E0EQ34_9FLAO</name>
<dbReference type="GO" id="GO:0016616">
    <property type="term" value="F:oxidoreductase activity, acting on the CH-OH group of donors, NAD or NADP as acceptor"/>
    <property type="evidence" value="ECO:0007669"/>
    <property type="project" value="InterPro"/>
</dbReference>
<dbReference type="Gene3D" id="3.90.180.10">
    <property type="entry name" value="Medium-chain alcohol dehydrogenases, catalytic domain"/>
    <property type="match status" value="1"/>
</dbReference>
<evidence type="ECO:0000256" key="1">
    <source>
        <dbReference type="ARBA" id="ARBA00022723"/>
    </source>
</evidence>
<dbReference type="PANTHER" id="PTHR42683">
    <property type="entry name" value="ALDEHYDE REDUCTASE"/>
    <property type="match status" value="1"/>
</dbReference>
<keyword evidence="1" id="KW-0479">Metal-binding</keyword>
<dbReference type="EMBL" id="QUNI01000004">
    <property type="protein sequence ID" value="REG99479.1"/>
    <property type="molecule type" value="Genomic_DNA"/>
</dbReference>
<evidence type="ECO:0008006" key="6">
    <source>
        <dbReference type="Google" id="ProtNLM"/>
    </source>
</evidence>
<evidence type="ECO:0000313" key="4">
    <source>
        <dbReference type="EMBL" id="REG99479.1"/>
    </source>
</evidence>
<sequence>MEKLKPYKKKLHYMISTIPAQFDLGAYPSIVKPGGHFTQIGMPVGFQINVSNIELASSRVNFNASLIGGIPQTQEVLHYCADNRIYPKIQVVKADEINESWEKILNKHARYRYVIDAKTF</sequence>
<reference evidence="4 5" key="1">
    <citation type="submission" date="2018-08" db="EMBL/GenBank/DDBJ databases">
        <title>Genomic Encyclopedia of Archaeal and Bacterial Type Strains, Phase II (KMG-II): from individual species to whole genera.</title>
        <authorList>
            <person name="Goeker M."/>
        </authorList>
    </citation>
    <scope>NUCLEOTIDE SEQUENCE [LARGE SCALE GENOMIC DNA]</scope>
    <source>
        <strain evidence="4 5">DSM 100880</strain>
    </source>
</reference>
<dbReference type="Proteomes" id="UP000257136">
    <property type="component" value="Unassembled WGS sequence"/>
</dbReference>
<gene>
    <name evidence="4" type="ORF">C8P67_10497</name>
</gene>
<evidence type="ECO:0000256" key="2">
    <source>
        <dbReference type="ARBA" id="ARBA00022833"/>
    </source>
</evidence>
<accession>A0A3E0EQ34</accession>
<dbReference type="Gene3D" id="3.40.50.720">
    <property type="entry name" value="NAD(P)-binding Rossmann-like Domain"/>
    <property type="match status" value="1"/>
</dbReference>
<organism evidence="4 5">
    <name type="scientific">Flavobacterium aquicola</name>
    <dbReference type="NCBI Taxonomy" id="1682742"/>
    <lineage>
        <taxon>Bacteria</taxon>
        <taxon>Pseudomonadati</taxon>
        <taxon>Bacteroidota</taxon>
        <taxon>Flavobacteriia</taxon>
        <taxon>Flavobacteriales</taxon>
        <taxon>Flavobacteriaceae</taxon>
        <taxon>Flavobacterium</taxon>
    </lineage>
</organism>
<evidence type="ECO:0000256" key="3">
    <source>
        <dbReference type="ARBA" id="ARBA00023002"/>
    </source>
</evidence>
<dbReference type="SUPFAM" id="SSF51735">
    <property type="entry name" value="NAD(P)-binding Rossmann-fold domains"/>
    <property type="match status" value="1"/>
</dbReference>
<dbReference type="RefSeq" id="WP_115812161.1">
    <property type="nucleotide sequence ID" value="NZ_QUNI01000004.1"/>
</dbReference>
<dbReference type="InterPro" id="IPR047109">
    <property type="entry name" value="CAD-like"/>
</dbReference>
<dbReference type="AlphaFoldDB" id="A0A3E0EQ34"/>
<comment type="caution">
    <text evidence="4">The sequence shown here is derived from an EMBL/GenBank/DDBJ whole genome shotgun (WGS) entry which is preliminary data.</text>
</comment>